<dbReference type="EMBL" id="CGIH01000032">
    <property type="protein sequence ID" value="CFX86241.1"/>
    <property type="molecule type" value="Genomic_DNA"/>
</dbReference>
<reference evidence="1 2" key="1">
    <citation type="submission" date="2015-03" db="EMBL/GenBank/DDBJ databases">
        <authorList>
            <person name="Murphy D."/>
        </authorList>
    </citation>
    <scope>NUCLEOTIDE SEQUENCE [LARGE SCALE GENOMIC DNA]</scope>
    <source>
        <strain evidence="1 2">OL-4</strain>
    </source>
</reference>
<sequence length="71" mass="8124">MKQGIIDRFEGSLAIIETERGMLKIDRQDLPANAREGDAIRKQADGWIVDDEVTLLRKEKIDKLAAEVWED</sequence>
<dbReference type="Pfam" id="PF11213">
    <property type="entry name" value="DUF3006"/>
    <property type="match status" value="1"/>
</dbReference>
<accession>A0A0E3W3J2</accession>
<dbReference type="Proteomes" id="UP000045545">
    <property type="component" value="Unassembled WGS sequence"/>
</dbReference>
<protein>
    <recommendedName>
        <fullName evidence="3">DUF3006 domain-containing protein</fullName>
    </recommendedName>
</protein>
<dbReference type="AlphaFoldDB" id="A0A0E3W3J2"/>
<gene>
    <name evidence="1" type="ORF">2059</name>
</gene>
<dbReference type="InterPro" id="IPR021377">
    <property type="entry name" value="DUF3006"/>
</dbReference>
<evidence type="ECO:0008006" key="3">
    <source>
        <dbReference type="Google" id="ProtNLM"/>
    </source>
</evidence>
<keyword evidence="2" id="KW-1185">Reference proteome</keyword>
<dbReference type="STRING" id="690567.2059"/>
<dbReference type="RefSeq" id="WP_046498497.1">
    <property type="nucleotide sequence ID" value="NZ_CGIH01000032.1"/>
</dbReference>
<organism evidence="1 2">
    <name type="scientific">Syntrophomonas zehnderi OL-4</name>
    <dbReference type="NCBI Taxonomy" id="690567"/>
    <lineage>
        <taxon>Bacteria</taxon>
        <taxon>Bacillati</taxon>
        <taxon>Bacillota</taxon>
        <taxon>Clostridia</taxon>
        <taxon>Eubacteriales</taxon>
        <taxon>Syntrophomonadaceae</taxon>
        <taxon>Syntrophomonas</taxon>
    </lineage>
</organism>
<evidence type="ECO:0000313" key="1">
    <source>
        <dbReference type="EMBL" id="CFX86241.1"/>
    </source>
</evidence>
<dbReference type="OrthoDB" id="164847at2"/>
<evidence type="ECO:0000313" key="2">
    <source>
        <dbReference type="Proteomes" id="UP000045545"/>
    </source>
</evidence>
<proteinExistence type="predicted"/>
<name>A0A0E3W3J2_9FIRM</name>